<gene>
    <name evidence="1" type="ORF">SDC9_177357</name>
</gene>
<reference evidence="1" key="1">
    <citation type="submission" date="2019-08" db="EMBL/GenBank/DDBJ databases">
        <authorList>
            <person name="Kucharzyk K."/>
            <person name="Murdoch R.W."/>
            <person name="Higgins S."/>
            <person name="Loffler F."/>
        </authorList>
    </citation>
    <scope>NUCLEOTIDE SEQUENCE</scope>
</reference>
<protein>
    <submittedName>
        <fullName evidence="1">Uncharacterized protein</fullName>
    </submittedName>
</protein>
<dbReference type="AlphaFoldDB" id="A0A645H234"/>
<evidence type="ECO:0000313" key="1">
    <source>
        <dbReference type="EMBL" id="MPN29903.1"/>
    </source>
</evidence>
<dbReference type="Gene3D" id="1.10.150.520">
    <property type="match status" value="1"/>
</dbReference>
<dbReference type="InterPro" id="IPR023214">
    <property type="entry name" value="HAD_sf"/>
</dbReference>
<dbReference type="SUPFAM" id="SSF56784">
    <property type="entry name" value="HAD-like"/>
    <property type="match status" value="1"/>
</dbReference>
<sequence length="144" mass="17097">MGKSNEKEEYLNLYWWIHAQKIFIAIYKKLNIPESKAIFYAEKVRYEIIKPDEYILYDDTIEMLDFFKSEGYANIILSNHIPELHDIVEKLGLINCIEDCIYSESVGIKGVLVRGKRENTIKYYSKDLRGLKEIIDRKHIIYVI</sequence>
<name>A0A645H234_9ZZZZ</name>
<dbReference type="Gene3D" id="3.40.50.1000">
    <property type="entry name" value="HAD superfamily/HAD-like"/>
    <property type="match status" value="1"/>
</dbReference>
<dbReference type="InterPro" id="IPR036412">
    <property type="entry name" value="HAD-like_sf"/>
</dbReference>
<proteinExistence type="predicted"/>
<dbReference type="EMBL" id="VSSQ01080803">
    <property type="protein sequence ID" value="MPN29903.1"/>
    <property type="molecule type" value="Genomic_DNA"/>
</dbReference>
<accession>A0A645H234</accession>
<comment type="caution">
    <text evidence="1">The sequence shown here is derived from an EMBL/GenBank/DDBJ whole genome shotgun (WGS) entry which is preliminary data.</text>
</comment>
<organism evidence="1">
    <name type="scientific">bioreactor metagenome</name>
    <dbReference type="NCBI Taxonomy" id="1076179"/>
    <lineage>
        <taxon>unclassified sequences</taxon>
        <taxon>metagenomes</taxon>
        <taxon>ecological metagenomes</taxon>
    </lineage>
</organism>